<reference evidence="1 2" key="1">
    <citation type="journal article" date="2002" name="Int. J. Syst. Evol. Microbiol.">
        <title>Sphingopyxis witflariensis sp. nov., isolated from activated sludge.</title>
        <authorList>
            <person name="Kampfer P."/>
            <person name="Witzenberger R."/>
            <person name="Denner E.B."/>
            <person name="Busse H.J."/>
            <person name="Neef A."/>
        </authorList>
    </citation>
    <scope>NUCLEOTIDE SEQUENCE [LARGE SCALE GENOMIC DNA]</scope>
    <source>
        <strain evidence="1 2">DSM 14551</strain>
    </source>
</reference>
<dbReference type="RefSeq" id="WP_088471014.1">
    <property type="nucleotide sequence ID" value="NZ_NISJ01000001.1"/>
</dbReference>
<dbReference type="OrthoDB" id="9765475at2"/>
<comment type="caution">
    <text evidence="1">The sequence shown here is derived from an EMBL/GenBank/DDBJ whole genome shotgun (WGS) entry which is preliminary data.</text>
</comment>
<proteinExistence type="predicted"/>
<dbReference type="Proteomes" id="UP000197097">
    <property type="component" value="Unassembled WGS sequence"/>
</dbReference>
<gene>
    <name evidence="1" type="ORF">CDQ91_01960</name>
</gene>
<accession>A0A246K5Q6</accession>
<keyword evidence="2" id="KW-1185">Reference proteome</keyword>
<dbReference type="SUPFAM" id="SSF52402">
    <property type="entry name" value="Adenine nucleotide alpha hydrolases-like"/>
    <property type="match status" value="1"/>
</dbReference>
<name>A0A246K5Q6_9SPHN</name>
<dbReference type="AlphaFoldDB" id="A0A246K5Q6"/>
<evidence type="ECO:0000313" key="1">
    <source>
        <dbReference type="EMBL" id="OWR01205.1"/>
    </source>
</evidence>
<dbReference type="InterPro" id="IPR020022">
    <property type="entry name" value="N-acetyl_sugar_amidoTrfase"/>
</dbReference>
<dbReference type="NCBIfam" id="TIGR03573">
    <property type="entry name" value="WbuX"/>
    <property type="match status" value="1"/>
</dbReference>
<dbReference type="EMBL" id="NISJ01000001">
    <property type="protein sequence ID" value="OWR01205.1"/>
    <property type="molecule type" value="Genomic_DNA"/>
</dbReference>
<dbReference type="CDD" id="cd01996">
    <property type="entry name" value="AANH_WbpG-like"/>
    <property type="match status" value="1"/>
</dbReference>
<organism evidence="1 2">
    <name type="scientific">Sphingopyxis witflariensis</name>
    <dbReference type="NCBI Taxonomy" id="173675"/>
    <lineage>
        <taxon>Bacteria</taxon>
        <taxon>Pseudomonadati</taxon>
        <taxon>Pseudomonadota</taxon>
        <taxon>Alphaproteobacteria</taxon>
        <taxon>Sphingomonadales</taxon>
        <taxon>Sphingomonadaceae</taxon>
        <taxon>Sphingopyxis</taxon>
    </lineage>
</organism>
<dbReference type="Gene3D" id="3.40.50.620">
    <property type="entry name" value="HUPs"/>
    <property type="match status" value="1"/>
</dbReference>
<dbReference type="InterPro" id="IPR014729">
    <property type="entry name" value="Rossmann-like_a/b/a_fold"/>
</dbReference>
<protein>
    <submittedName>
        <fullName evidence="1">LPS biosynthesis protein</fullName>
    </submittedName>
</protein>
<sequence>MNHRSYQVCTRCVMDTSDSQIRFDEAGVCDHCHAFDDDVVPHWHPDERGRAEVEKVVATIKEGGKGKQFDSILGMSGGLDSSYMLHLMVTEFGLRPLVFHVDGGWNSDIAVSNIQNLVGGLGLDLYTEVINWEEMRDFQLAFFKSGVSHLDIPQDHAFIATLYHFANKHGVKWILNGGNISTECVRNPKDWLYYGTDMPQLRDIHRQFGTRPLKTYPTSSILFHKFYLRYARGVRVFKPLDLLPYTKKLAIETLSREYGWKAYPQKHFESRFTKFFEAYWLPTRFGYDTRRIQFSSLILTGQMARGEALEKLISPAYDPATIDDDFEYIASKLRIGVEELRRYHEMPKKSYRDYKNQEWMFDLGAKVLKAIGAEKATKR</sequence>
<evidence type="ECO:0000313" key="2">
    <source>
        <dbReference type="Proteomes" id="UP000197097"/>
    </source>
</evidence>